<dbReference type="PANTHER" id="PTHR39639">
    <property type="entry name" value="CHROMOSOME 16, WHOLE GENOME SHOTGUN SEQUENCE"/>
    <property type="match status" value="1"/>
</dbReference>
<evidence type="ECO:0000259" key="1">
    <source>
        <dbReference type="Pfam" id="PF03235"/>
    </source>
</evidence>
<dbReference type="Proteomes" id="UP001050975">
    <property type="component" value="Unassembled WGS sequence"/>
</dbReference>
<comment type="caution">
    <text evidence="2">The sequence shown here is derived from an EMBL/GenBank/DDBJ whole genome shotgun (WGS) entry which is preliminary data.</text>
</comment>
<evidence type="ECO:0000313" key="2">
    <source>
        <dbReference type="EMBL" id="GET41634.1"/>
    </source>
</evidence>
<proteinExistence type="predicted"/>
<accession>A0AAV3WL70</accession>
<protein>
    <recommendedName>
        <fullName evidence="1">GmrSD restriction endonucleases N-terminal domain-containing protein</fullName>
    </recommendedName>
</protein>
<dbReference type="InterPro" id="IPR004919">
    <property type="entry name" value="GmrSD_N"/>
</dbReference>
<dbReference type="Pfam" id="PF03235">
    <property type="entry name" value="GmrSD_N"/>
    <property type="match status" value="1"/>
</dbReference>
<dbReference type="PANTHER" id="PTHR39639:SF1">
    <property type="entry name" value="DUF262 DOMAIN-CONTAINING PROTEIN"/>
    <property type="match status" value="1"/>
</dbReference>
<dbReference type="EMBL" id="BLAY01000129">
    <property type="protein sequence ID" value="GET41634.1"/>
    <property type="molecule type" value="Genomic_DNA"/>
</dbReference>
<dbReference type="RefSeq" id="WP_226588094.1">
    <property type="nucleotide sequence ID" value="NZ_BLAY01000129.1"/>
</dbReference>
<keyword evidence="3" id="KW-1185">Reference proteome</keyword>
<reference evidence="2" key="1">
    <citation type="submission" date="2019-10" db="EMBL/GenBank/DDBJ databases">
        <title>Draft genome sequece of Microseira wollei NIES-4236.</title>
        <authorList>
            <person name="Yamaguchi H."/>
            <person name="Suzuki S."/>
            <person name="Kawachi M."/>
        </authorList>
    </citation>
    <scope>NUCLEOTIDE SEQUENCE</scope>
    <source>
        <strain evidence="2">NIES-4236</strain>
    </source>
</reference>
<name>A0AAV3WL70_9CYAN</name>
<dbReference type="AlphaFoldDB" id="A0AAV3WL70"/>
<gene>
    <name evidence="2" type="ORF">MiSe_64470</name>
</gene>
<sequence>MTELEEIIDQKIGEVRTESLDISFGEIVNLHSAKELIIQPEYQRLFRWSDEQKSRLIESILLELPIPQIFVIERANGVLELIDGLQRISSVIQFINPSDLSLEPLVLQGCDLVKDLDGKKFDDLPLRLRLTIKRSSVRTVVIKRQSKSFLRYAMFKRLNTGGEILDPQEIRNCSARMVGEEGIRFYSFIQEKASHPAFVNCIETLSQPEKDKKGDEELVLRFLATKNAQNLFKGSVRDWLDNYMEKILLREINFDYEVENEQFNRLFTFLSNTLGEGAFVKYRGNDPIGGLAPAYYEAITVGTCNVMDRIRNLPIDAIKQKIIDTVQTEIFRQYTGSGANKQEKLRGRINTIENALLDLVNE</sequence>
<organism evidence="2 3">
    <name type="scientific">Microseira wollei NIES-4236</name>
    <dbReference type="NCBI Taxonomy" id="2530354"/>
    <lineage>
        <taxon>Bacteria</taxon>
        <taxon>Bacillati</taxon>
        <taxon>Cyanobacteriota</taxon>
        <taxon>Cyanophyceae</taxon>
        <taxon>Oscillatoriophycideae</taxon>
        <taxon>Aerosakkonematales</taxon>
        <taxon>Aerosakkonemataceae</taxon>
        <taxon>Microseira</taxon>
    </lineage>
</organism>
<feature type="domain" description="GmrSD restriction endonucleases N-terminal" evidence="1">
    <location>
        <begin position="31"/>
        <end position="173"/>
    </location>
</feature>
<evidence type="ECO:0000313" key="3">
    <source>
        <dbReference type="Proteomes" id="UP001050975"/>
    </source>
</evidence>